<proteinExistence type="predicted"/>
<evidence type="ECO:0008006" key="3">
    <source>
        <dbReference type="Google" id="ProtNLM"/>
    </source>
</evidence>
<dbReference type="EMBL" id="JAECVW010000002">
    <property type="protein sequence ID" value="MBH8594601.1"/>
    <property type="molecule type" value="Genomic_DNA"/>
</dbReference>
<dbReference type="Proteomes" id="UP000633619">
    <property type="component" value="Unassembled WGS sequence"/>
</dbReference>
<dbReference type="AlphaFoldDB" id="A0A8I1DF93"/>
<comment type="caution">
    <text evidence="1">The sequence shown here is derived from an EMBL/GenBank/DDBJ whole genome shotgun (WGS) entry which is preliminary data.</text>
</comment>
<protein>
    <recommendedName>
        <fullName evidence="3">Immunity protein Imm6</fullName>
    </recommendedName>
</protein>
<organism evidence="1 2">
    <name type="scientific">Thermoactinomyces intermedius</name>
    <dbReference type="NCBI Taxonomy" id="2024"/>
    <lineage>
        <taxon>Bacteria</taxon>
        <taxon>Bacillati</taxon>
        <taxon>Bacillota</taxon>
        <taxon>Bacilli</taxon>
        <taxon>Bacillales</taxon>
        <taxon>Thermoactinomycetaceae</taxon>
        <taxon>Thermoactinomyces</taxon>
    </lineage>
</organism>
<dbReference type="RefSeq" id="WP_181731833.1">
    <property type="nucleotide sequence ID" value="NZ_JACEIR010000003.1"/>
</dbReference>
<evidence type="ECO:0000313" key="2">
    <source>
        <dbReference type="Proteomes" id="UP000633619"/>
    </source>
</evidence>
<sequence>MEWYKKVNMDARAAYFLALSEKVLDKLTKFDWFPAIRKSMDLCWEWIEEKKLSGLDMYLEIDDEDEGLFVVTTLTDPFSGNSQAESAFWCVLDAVSYTIKQAYIFAGEQNKVPQPVEPVNDENTPDEFLEEIKKINGYQEEWSERLQKYLLKHYPSGSDKKIKREELLNLIA</sequence>
<keyword evidence="2" id="KW-1185">Reference proteome</keyword>
<gene>
    <name evidence="1" type="ORF">I8U20_04565</name>
</gene>
<dbReference type="InterPro" id="IPR025674">
    <property type="entry name" value="Imm6"/>
</dbReference>
<dbReference type="Pfam" id="PF14434">
    <property type="entry name" value="Imm6"/>
    <property type="match status" value="1"/>
</dbReference>
<evidence type="ECO:0000313" key="1">
    <source>
        <dbReference type="EMBL" id="MBH8594601.1"/>
    </source>
</evidence>
<reference evidence="1 2" key="1">
    <citation type="submission" date="2020-12" db="EMBL/GenBank/DDBJ databases">
        <title>WGS of Thermoactinomyces spp.</title>
        <authorList>
            <person name="Cheng K."/>
        </authorList>
    </citation>
    <scope>NUCLEOTIDE SEQUENCE [LARGE SCALE GENOMIC DNA]</scope>
    <source>
        <strain evidence="2">CICC 10671\DSM 43846</strain>
    </source>
</reference>
<name>A0A8I1DF93_THEIN</name>
<accession>A0A8I1DF93</accession>